<dbReference type="InterPro" id="IPR025605">
    <property type="entry name" value="OST-HTH/LOTUS_dom"/>
</dbReference>
<name>A0A6J4N445_9BACT</name>
<feature type="region of interest" description="Disordered" evidence="1">
    <location>
        <begin position="1"/>
        <end position="20"/>
    </location>
</feature>
<dbReference type="CDD" id="cd11297">
    <property type="entry name" value="PIN_LabA-like_N_1"/>
    <property type="match status" value="1"/>
</dbReference>
<dbReference type="PROSITE" id="PS51644">
    <property type="entry name" value="HTH_OST"/>
    <property type="match status" value="1"/>
</dbReference>
<organism evidence="3">
    <name type="scientific">uncultured Gemmatimonadota bacterium</name>
    <dbReference type="NCBI Taxonomy" id="203437"/>
    <lineage>
        <taxon>Bacteria</taxon>
        <taxon>Pseudomonadati</taxon>
        <taxon>Gemmatimonadota</taxon>
        <taxon>environmental samples</taxon>
    </lineage>
</organism>
<feature type="non-terminal residue" evidence="3">
    <location>
        <position position="320"/>
    </location>
</feature>
<feature type="domain" description="HTH OST-type" evidence="2">
    <location>
        <begin position="183"/>
        <end position="257"/>
    </location>
</feature>
<dbReference type="AlphaFoldDB" id="A0A6J4N445"/>
<proteinExistence type="predicted"/>
<dbReference type="Gene3D" id="3.40.50.1010">
    <property type="entry name" value="5'-nuclease"/>
    <property type="match status" value="1"/>
</dbReference>
<evidence type="ECO:0000256" key="1">
    <source>
        <dbReference type="SAM" id="MobiDB-lite"/>
    </source>
</evidence>
<dbReference type="EMBL" id="CADCTW010000253">
    <property type="protein sequence ID" value="CAA9372586.1"/>
    <property type="molecule type" value="Genomic_DNA"/>
</dbReference>
<dbReference type="PANTHER" id="PTHR35811:SF1">
    <property type="entry name" value="HTH OST-TYPE DOMAIN-CONTAINING PROTEIN"/>
    <property type="match status" value="1"/>
</dbReference>
<protein>
    <recommendedName>
        <fullName evidence="2">HTH OST-type domain-containing protein</fullName>
    </recommendedName>
</protein>
<dbReference type="PANTHER" id="PTHR35811">
    <property type="entry name" value="SLR1870 PROTEIN"/>
    <property type="match status" value="1"/>
</dbReference>
<evidence type="ECO:0000313" key="3">
    <source>
        <dbReference type="EMBL" id="CAA9372586.1"/>
    </source>
</evidence>
<feature type="region of interest" description="Disordered" evidence="1">
    <location>
        <begin position="255"/>
        <end position="320"/>
    </location>
</feature>
<accession>A0A6J4N445</accession>
<dbReference type="Pfam" id="PF01936">
    <property type="entry name" value="NYN"/>
    <property type="match status" value="1"/>
</dbReference>
<dbReference type="InterPro" id="IPR021139">
    <property type="entry name" value="NYN"/>
</dbReference>
<evidence type="ECO:0000259" key="2">
    <source>
        <dbReference type="PROSITE" id="PS51644"/>
    </source>
</evidence>
<feature type="compositionally biased region" description="Basic and acidic residues" evidence="1">
    <location>
        <begin position="272"/>
        <end position="307"/>
    </location>
</feature>
<dbReference type="GO" id="GO:0004540">
    <property type="term" value="F:RNA nuclease activity"/>
    <property type="evidence" value="ECO:0007669"/>
    <property type="project" value="InterPro"/>
</dbReference>
<gene>
    <name evidence="3" type="ORF">AVDCRST_MAG68-5669</name>
</gene>
<reference evidence="3" key="1">
    <citation type="submission" date="2020-02" db="EMBL/GenBank/DDBJ databases">
        <authorList>
            <person name="Meier V. D."/>
        </authorList>
    </citation>
    <scope>NUCLEOTIDE SEQUENCE</scope>
    <source>
        <strain evidence="3">AVDCRST_MAG68</strain>
    </source>
</reference>
<sequence>MNSPYNTMRGPQGPQNVQPPTRSAALLIDFDNVTVGAHGDLGRELQTLLNNEVFRGKIAVRRAYGDWRRYPNYVVPLTEANIDMIWAPSWGSAKKNTTDLRMAMDAMELCFTRPDMGTFILLTGDSDFSSCVMKLKEHGKYVIGVGMRESASDLIVKNCDEYYSYHALTGLSRAVVGEGPTEDPWVLVGRAARLMASRGDSMRVDRLKQVMIELDPGFDEKDAGFGKFSKFVQRAGDRGLIRLRRDDAGQFEVIPVEEEGATGGFTSPVAPPRDRDRDRERDRGRGRDRDRDRGRGRDRPRPSRFAEEGGAPAEPDLDFT</sequence>